<comment type="caution">
    <text evidence="1">The sequence shown here is derived from an EMBL/GenBank/DDBJ whole genome shotgun (WGS) entry which is preliminary data.</text>
</comment>
<name>A0A5C6E1W8_9BACT</name>
<organism evidence="1 2">
    <name type="scientific">Novipirellula artificiosorum</name>
    <dbReference type="NCBI Taxonomy" id="2528016"/>
    <lineage>
        <taxon>Bacteria</taxon>
        <taxon>Pseudomonadati</taxon>
        <taxon>Planctomycetota</taxon>
        <taxon>Planctomycetia</taxon>
        <taxon>Pirellulales</taxon>
        <taxon>Pirellulaceae</taxon>
        <taxon>Novipirellula</taxon>
    </lineage>
</organism>
<gene>
    <name evidence="1" type="ORF">Poly41_10150</name>
</gene>
<dbReference type="OrthoDB" id="292627at2"/>
<reference evidence="1 2" key="1">
    <citation type="submission" date="2019-02" db="EMBL/GenBank/DDBJ databases">
        <title>Deep-cultivation of Planctomycetes and their phenomic and genomic characterization uncovers novel biology.</title>
        <authorList>
            <person name="Wiegand S."/>
            <person name="Jogler M."/>
            <person name="Boedeker C."/>
            <person name="Pinto D."/>
            <person name="Vollmers J."/>
            <person name="Rivas-Marin E."/>
            <person name="Kohn T."/>
            <person name="Peeters S.H."/>
            <person name="Heuer A."/>
            <person name="Rast P."/>
            <person name="Oberbeckmann S."/>
            <person name="Bunk B."/>
            <person name="Jeske O."/>
            <person name="Meyerdierks A."/>
            <person name="Storesund J.E."/>
            <person name="Kallscheuer N."/>
            <person name="Luecker S."/>
            <person name="Lage O.M."/>
            <person name="Pohl T."/>
            <person name="Merkel B.J."/>
            <person name="Hornburger P."/>
            <person name="Mueller R.-W."/>
            <person name="Bruemmer F."/>
            <person name="Labrenz M."/>
            <person name="Spormann A.M."/>
            <person name="Op Den Camp H."/>
            <person name="Overmann J."/>
            <person name="Amann R."/>
            <person name="Jetten M.S.M."/>
            <person name="Mascher T."/>
            <person name="Medema M.H."/>
            <person name="Devos D.P."/>
            <person name="Kaster A.-K."/>
            <person name="Ovreas L."/>
            <person name="Rohde M."/>
            <person name="Galperin M.Y."/>
            <person name="Jogler C."/>
        </authorList>
    </citation>
    <scope>NUCLEOTIDE SEQUENCE [LARGE SCALE GENOMIC DNA]</scope>
    <source>
        <strain evidence="1 2">Poly41</strain>
    </source>
</reference>
<dbReference type="Proteomes" id="UP000319143">
    <property type="component" value="Unassembled WGS sequence"/>
</dbReference>
<evidence type="ECO:0000313" key="2">
    <source>
        <dbReference type="Proteomes" id="UP000319143"/>
    </source>
</evidence>
<dbReference type="NCBIfam" id="TIGR03000">
    <property type="entry name" value="plancto_dom_1"/>
    <property type="match status" value="2"/>
</dbReference>
<dbReference type="AlphaFoldDB" id="A0A5C6E1W8"/>
<accession>A0A5C6E1W8</accession>
<dbReference type="InterPro" id="IPR017460">
    <property type="entry name" value="CHP03000_planctomycetes"/>
</dbReference>
<dbReference type="EMBL" id="SJPV01000001">
    <property type="protein sequence ID" value="TWU42715.1"/>
    <property type="molecule type" value="Genomic_DNA"/>
</dbReference>
<keyword evidence="2" id="KW-1185">Reference proteome</keyword>
<evidence type="ECO:0000313" key="1">
    <source>
        <dbReference type="EMBL" id="TWU42715.1"/>
    </source>
</evidence>
<protein>
    <recommendedName>
        <fullName evidence="3">TIGR03000 domain-containing protein</fullName>
    </recommendedName>
</protein>
<evidence type="ECO:0008006" key="3">
    <source>
        <dbReference type="Google" id="ProtNLM"/>
    </source>
</evidence>
<sequence>MVAASSLPNIVSAAGSYGSYGGSYGSSGGSYGSSGGYTSHGGGSSGGYVAYNLGSSGGRVGPLASLFEKLHAKHAARKAARYQGGCSGGSTGYAVYRSRGGSSGGSYGGYSGYSAGCCGGSVSPVSFVIGSYGSSGGISRYEAPTVPAVDFYSAPIESEMGYESPMIESSYETYSSPIEETILEGGQGSDAIMESGPSVIADPEPPLEDGSVSNETIENSTRYESAKPRLDQDAALLTVAVPDDAKVTVNGHVTTSEGNVRQFMSRGLKEGYVYTYVVHVDYTSDGETMSDSQSIQLRPGDVERVIFDVPVKEPQPETKAAPANSDVVTVVKLHVPEGAAVTLAGNVTNGKGSLRTFRTSQLKPGEQWTGYTIHVTATVNGQSVSKERTVDVAAGSTTELTFDFDSNAIARR</sequence>
<proteinExistence type="predicted"/>